<reference evidence="2 3" key="1">
    <citation type="journal article" date="2019" name="Int. J. Syst. Evol. Microbiol.">
        <title>The Global Catalogue of Microorganisms (GCM) 10K type strain sequencing project: providing services to taxonomists for standard genome sequencing and annotation.</title>
        <authorList>
            <consortium name="The Broad Institute Genomics Platform"/>
            <consortium name="The Broad Institute Genome Sequencing Center for Infectious Disease"/>
            <person name="Wu L."/>
            <person name="Ma J."/>
        </authorList>
    </citation>
    <scope>NUCLEOTIDE SEQUENCE [LARGE SCALE GENOMIC DNA]</scope>
    <source>
        <strain evidence="2 3">CGMCC 1.12285</strain>
    </source>
</reference>
<evidence type="ECO:0000313" key="2">
    <source>
        <dbReference type="EMBL" id="MFD1527388.1"/>
    </source>
</evidence>
<evidence type="ECO:0000313" key="3">
    <source>
        <dbReference type="Proteomes" id="UP001597111"/>
    </source>
</evidence>
<evidence type="ECO:0000256" key="1">
    <source>
        <dbReference type="SAM" id="MobiDB-lite"/>
    </source>
</evidence>
<protein>
    <submittedName>
        <fullName evidence="2">Uncharacterized protein</fullName>
    </submittedName>
</protein>
<accession>A0ABD6BA76</accession>
<feature type="compositionally biased region" description="Acidic residues" evidence="1">
    <location>
        <begin position="131"/>
        <end position="141"/>
    </location>
</feature>
<sequence>MGSLPTTKGGNVVLKELALPDSVEPGEMAEAQIRVKNRAIVINPLDGDRCNNPVAGYKMRAGLTLPSGETVYTNEKCVAGDFSNHTWAKTFEVPDDGGDYTVEAWVEMTGSGKTTDTLEQSLSITSTPPETPDDGGSDDNDGGNGLPWLPSGGSTPDPSDPLNIGGQMDKLLLVVGLIAVAWAADSGAEVIS</sequence>
<dbReference type="RefSeq" id="WP_379730487.1">
    <property type="nucleotide sequence ID" value="NZ_JBHSWZ010000006.1"/>
</dbReference>
<organism evidence="2 3">
    <name type="scientific">Halolamina salina</name>
    <dbReference type="NCBI Taxonomy" id="1220023"/>
    <lineage>
        <taxon>Archaea</taxon>
        <taxon>Methanobacteriati</taxon>
        <taxon>Methanobacteriota</taxon>
        <taxon>Stenosarchaea group</taxon>
        <taxon>Halobacteria</taxon>
        <taxon>Halobacteriales</taxon>
        <taxon>Haloferacaceae</taxon>
    </lineage>
</organism>
<dbReference type="EMBL" id="JBHUDH010000187">
    <property type="protein sequence ID" value="MFD1527388.1"/>
    <property type="molecule type" value="Genomic_DNA"/>
</dbReference>
<comment type="caution">
    <text evidence="2">The sequence shown here is derived from an EMBL/GenBank/DDBJ whole genome shotgun (WGS) entry which is preliminary data.</text>
</comment>
<dbReference type="AlphaFoldDB" id="A0ABD6BA76"/>
<feature type="compositionally biased region" description="Polar residues" evidence="1">
    <location>
        <begin position="111"/>
        <end position="128"/>
    </location>
</feature>
<name>A0ABD6BA76_9EURY</name>
<proteinExistence type="predicted"/>
<feature type="compositionally biased region" description="Low complexity" evidence="1">
    <location>
        <begin position="150"/>
        <end position="161"/>
    </location>
</feature>
<keyword evidence="3" id="KW-1185">Reference proteome</keyword>
<gene>
    <name evidence="2" type="ORF">ACFR9S_13965</name>
</gene>
<dbReference type="Proteomes" id="UP001597111">
    <property type="component" value="Unassembled WGS sequence"/>
</dbReference>
<feature type="region of interest" description="Disordered" evidence="1">
    <location>
        <begin position="111"/>
        <end position="163"/>
    </location>
</feature>